<dbReference type="AlphaFoldDB" id="A7IEK7"/>
<reference evidence="1 2" key="1">
    <citation type="submission" date="2007-07" db="EMBL/GenBank/DDBJ databases">
        <title>Complete sequence of chromosome of Xanthobacter autotrophicus Py2.</title>
        <authorList>
            <consortium name="US DOE Joint Genome Institute"/>
            <person name="Copeland A."/>
            <person name="Lucas S."/>
            <person name="Lapidus A."/>
            <person name="Barry K."/>
            <person name="Glavina del Rio T."/>
            <person name="Hammon N."/>
            <person name="Israni S."/>
            <person name="Dalin E."/>
            <person name="Tice H."/>
            <person name="Pitluck S."/>
            <person name="Sims D."/>
            <person name="Brettin T."/>
            <person name="Bruce D."/>
            <person name="Detter J.C."/>
            <person name="Han C."/>
            <person name="Tapia R."/>
            <person name="Brainard J."/>
            <person name="Schmutz J."/>
            <person name="Larimer F."/>
            <person name="Land M."/>
            <person name="Hauser L."/>
            <person name="Kyrpides N."/>
            <person name="Kim E."/>
            <person name="Ensigns S.A."/>
            <person name="Richardson P."/>
        </authorList>
    </citation>
    <scope>NUCLEOTIDE SEQUENCE [LARGE SCALE GENOMIC DNA]</scope>
    <source>
        <strain evidence="2">ATCC BAA-1158 / Py2</strain>
    </source>
</reference>
<dbReference type="PANTHER" id="PTHR34309:SF10">
    <property type="entry name" value="SLR1406 PROTEIN"/>
    <property type="match status" value="1"/>
</dbReference>
<proteinExistence type="predicted"/>
<dbReference type="STRING" id="78245.Xaut_1201"/>
<protein>
    <recommendedName>
        <fullName evidence="3">Heme-binding protein</fullName>
    </recommendedName>
</protein>
<evidence type="ECO:0000313" key="2">
    <source>
        <dbReference type="Proteomes" id="UP000002417"/>
    </source>
</evidence>
<organism evidence="1 2">
    <name type="scientific">Xanthobacter autotrophicus (strain ATCC BAA-1158 / Py2)</name>
    <dbReference type="NCBI Taxonomy" id="78245"/>
    <lineage>
        <taxon>Bacteria</taxon>
        <taxon>Pseudomonadati</taxon>
        <taxon>Pseudomonadota</taxon>
        <taxon>Alphaproteobacteria</taxon>
        <taxon>Hyphomicrobiales</taxon>
        <taxon>Xanthobacteraceae</taxon>
        <taxon>Xanthobacter</taxon>
    </lineage>
</organism>
<dbReference type="InterPro" id="IPR005624">
    <property type="entry name" value="PduO/GlcC-like"/>
</dbReference>
<dbReference type="eggNOG" id="COG3193">
    <property type="taxonomic scope" value="Bacteria"/>
</dbReference>
<dbReference type="PANTHER" id="PTHR34309">
    <property type="entry name" value="SLR1406 PROTEIN"/>
    <property type="match status" value="1"/>
</dbReference>
<accession>A7IEK7</accession>
<dbReference type="PhylomeDB" id="A7IEK7"/>
<sequence length="180" mass="17990">MSKGISTRGIGARLPGALLALILAGLAAPAAAQVRGSGWELPLALANEAALEAVRACSEKGWPVSVAVVDVSGETRVLVKGDHSTTHTRTSSFRKAYTVATLGPVFGFDTLSAFVEKTRGGPSTQALASLPDILLLAGGVGVKAKGEIVAAIGVGGAPGGEKDEACAAAGLAKIADRLPH</sequence>
<dbReference type="InterPro" id="IPR052517">
    <property type="entry name" value="GlcG_carb_metab_protein"/>
</dbReference>
<dbReference type="SUPFAM" id="SSF143744">
    <property type="entry name" value="GlcG-like"/>
    <property type="match status" value="1"/>
</dbReference>
<dbReference type="Pfam" id="PF03928">
    <property type="entry name" value="HbpS-like"/>
    <property type="match status" value="1"/>
</dbReference>
<evidence type="ECO:0008006" key="3">
    <source>
        <dbReference type="Google" id="ProtNLM"/>
    </source>
</evidence>
<name>A7IEK7_XANP2</name>
<dbReference type="Gene3D" id="3.30.450.150">
    <property type="entry name" value="Haem-degrading domain"/>
    <property type="match status" value="1"/>
</dbReference>
<dbReference type="Proteomes" id="UP000002417">
    <property type="component" value="Chromosome"/>
</dbReference>
<gene>
    <name evidence="1" type="ordered locus">Xaut_1201</name>
</gene>
<dbReference type="KEGG" id="xau:Xaut_1201"/>
<dbReference type="EMBL" id="CP000781">
    <property type="protein sequence ID" value="ABS66450.1"/>
    <property type="molecule type" value="Genomic_DNA"/>
</dbReference>
<keyword evidence="2" id="KW-1185">Reference proteome</keyword>
<evidence type="ECO:0000313" key="1">
    <source>
        <dbReference type="EMBL" id="ABS66450.1"/>
    </source>
</evidence>
<dbReference type="OrthoDB" id="5786851at2"/>
<dbReference type="HOGENOM" id="CLU_103773_0_1_5"/>
<dbReference type="InterPro" id="IPR038084">
    <property type="entry name" value="PduO/GlcC-like_sf"/>
</dbReference>